<proteinExistence type="predicted"/>
<dbReference type="PaxDb" id="29760-VIT_18s0001g05100.t01"/>
<gene>
    <name evidence="2" type="ordered locus">VIT_18s0001g05100</name>
</gene>
<name>E0CRI1_VITVI</name>
<accession>E0CRI1</accession>
<evidence type="ECO:0000256" key="1">
    <source>
        <dbReference type="SAM" id="Phobius"/>
    </source>
</evidence>
<dbReference type="HOGENOM" id="CLU_3225670_0_0_1"/>
<feature type="transmembrane region" description="Helical" evidence="1">
    <location>
        <begin position="18"/>
        <end position="40"/>
    </location>
</feature>
<evidence type="ECO:0000313" key="3">
    <source>
        <dbReference type="Proteomes" id="UP000009183"/>
    </source>
</evidence>
<reference evidence="3" key="1">
    <citation type="journal article" date="2007" name="Nature">
        <title>The grapevine genome sequence suggests ancestral hexaploidization in major angiosperm phyla.</title>
        <authorList>
            <consortium name="The French-Italian Public Consortium for Grapevine Genome Characterization."/>
            <person name="Jaillon O."/>
            <person name="Aury J.-M."/>
            <person name="Noel B."/>
            <person name="Policriti A."/>
            <person name="Clepet C."/>
            <person name="Casagrande A."/>
            <person name="Choisne N."/>
            <person name="Aubourg S."/>
            <person name="Vitulo N."/>
            <person name="Jubin C."/>
            <person name="Vezzi A."/>
            <person name="Legeai F."/>
            <person name="Hugueney P."/>
            <person name="Dasilva C."/>
            <person name="Horner D."/>
            <person name="Mica E."/>
            <person name="Jublot D."/>
            <person name="Poulain J."/>
            <person name="Bruyere C."/>
            <person name="Billault A."/>
            <person name="Segurens B."/>
            <person name="Gouyvenoux M."/>
            <person name="Ugarte E."/>
            <person name="Cattonaro F."/>
            <person name="Anthouard V."/>
            <person name="Vico V."/>
            <person name="Del Fabbro C."/>
            <person name="Alaux M."/>
            <person name="Di Gaspero G."/>
            <person name="Dumas V."/>
            <person name="Felice N."/>
            <person name="Paillard S."/>
            <person name="Juman I."/>
            <person name="Moroldo M."/>
            <person name="Scalabrin S."/>
            <person name="Canaguier A."/>
            <person name="Le Clainche I."/>
            <person name="Malacrida G."/>
            <person name="Durand E."/>
            <person name="Pesole G."/>
            <person name="Laucou V."/>
            <person name="Chatelet P."/>
            <person name="Merdinoglu D."/>
            <person name="Delledonne M."/>
            <person name="Pezzotti M."/>
            <person name="Lecharny A."/>
            <person name="Scarpelli C."/>
            <person name="Artiguenave F."/>
            <person name="Pe M.E."/>
            <person name="Valle G."/>
            <person name="Morgante M."/>
            <person name="Caboche M."/>
            <person name="Adam-Blondon A.-F."/>
            <person name="Weissenbach J."/>
            <person name="Quetier F."/>
            <person name="Wincker P."/>
        </authorList>
    </citation>
    <scope>NUCLEOTIDE SEQUENCE [LARGE SCALE GENOMIC DNA]</scope>
    <source>
        <strain evidence="3">cv. Pinot noir / PN40024</strain>
    </source>
</reference>
<dbReference type="InParanoid" id="E0CRI1"/>
<sequence>MLRLCVGDYRLSRWQKIVLSWGGVESSFLFMLIWVLLIFLGSKL</sequence>
<dbReference type="EMBL" id="FN595227">
    <property type="protein sequence ID" value="CBI19135.3"/>
    <property type="molecule type" value="Genomic_DNA"/>
</dbReference>
<keyword evidence="1" id="KW-1133">Transmembrane helix</keyword>
<organism evidence="2 3">
    <name type="scientific">Vitis vinifera</name>
    <name type="common">Grape</name>
    <dbReference type="NCBI Taxonomy" id="29760"/>
    <lineage>
        <taxon>Eukaryota</taxon>
        <taxon>Viridiplantae</taxon>
        <taxon>Streptophyta</taxon>
        <taxon>Embryophyta</taxon>
        <taxon>Tracheophyta</taxon>
        <taxon>Spermatophyta</taxon>
        <taxon>Magnoliopsida</taxon>
        <taxon>eudicotyledons</taxon>
        <taxon>Gunneridae</taxon>
        <taxon>Pentapetalae</taxon>
        <taxon>rosids</taxon>
        <taxon>Vitales</taxon>
        <taxon>Vitaceae</taxon>
        <taxon>Viteae</taxon>
        <taxon>Vitis</taxon>
    </lineage>
</organism>
<protein>
    <submittedName>
        <fullName evidence="2">Uncharacterized protein</fullName>
    </submittedName>
</protein>
<keyword evidence="1" id="KW-0472">Membrane</keyword>
<keyword evidence="1" id="KW-0812">Transmembrane</keyword>
<evidence type="ECO:0000313" key="2">
    <source>
        <dbReference type="EMBL" id="CBI19135.3"/>
    </source>
</evidence>
<keyword evidence="3" id="KW-1185">Reference proteome</keyword>
<dbReference type="AlphaFoldDB" id="E0CRI1"/>
<dbReference type="Proteomes" id="UP000009183">
    <property type="component" value="Chromosome 18"/>
</dbReference>